<evidence type="ECO:0000313" key="2">
    <source>
        <dbReference type="EMBL" id="KIK59357.1"/>
    </source>
</evidence>
<organism evidence="2 3">
    <name type="scientific">Collybiopsis luxurians FD-317 M1</name>
    <dbReference type="NCBI Taxonomy" id="944289"/>
    <lineage>
        <taxon>Eukaryota</taxon>
        <taxon>Fungi</taxon>
        <taxon>Dikarya</taxon>
        <taxon>Basidiomycota</taxon>
        <taxon>Agaricomycotina</taxon>
        <taxon>Agaricomycetes</taxon>
        <taxon>Agaricomycetidae</taxon>
        <taxon>Agaricales</taxon>
        <taxon>Marasmiineae</taxon>
        <taxon>Omphalotaceae</taxon>
        <taxon>Collybiopsis</taxon>
        <taxon>Collybiopsis luxurians</taxon>
    </lineage>
</organism>
<sequence>MHLNFKLPHLFALLYFWAAILSVSASPLPNGNDTVLHFTARKNAGEPSSKALKLPVQLRRIKEGTDGEHWFLVLDSTYAFHAQMVDEDGPLKSTETPYQADQKDKLIDLDCTAMVKNQQTLERLRRELVKNVQLQKSPKEKGSNCMDYVQLALEYMKKEKFIPAVPRKFTEIYKESYEKVSQKVWGDSDSEKRRRRLRAIYDSLNI</sequence>
<accession>A0A0D0CLC5</accession>
<dbReference type="Proteomes" id="UP000053593">
    <property type="component" value="Unassembled WGS sequence"/>
</dbReference>
<evidence type="ECO:0000313" key="3">
    <source>
        <dbReference type="Proteomes" id="UP000053593"/>
    </source>
</evidence>
<dbReference type="HOGENOM" id="CLU_1396469_0_0_1"/>
<dbReference type="OrthoDB" id="3054873at2759"/>
<dbReference type="EMBL" id="KN834780">
    <property type="protein sequence ID" value="KIK59357.1"/>
    <property type="molecule type" value="Genomic_DNA"/>
</dbReference>
<keyword evidence="3" id="KW-1185">Reference proteome</keyword>
<reference evidence="2 3" key="1">
    <citation type="submission" date="2014-04" db="EMBL/GenBank/DDBJ databases">
        <title>Evolutionary Origins and Diversification of the Mycorrhizal Mutualists.</title>
        <authorList>
            <consortium name="DOE Joint Genome Institute"/>
            <consortium name="Mycorrhizal Genomics Consortium"/>
            <person name="Kohler A."/>
            <person name="Kuo A."/>
            <person name="Nagy L.G."/>
            <person name="Floudas D."/>
            <person name="Copeland A."/>
            <person name="Barry K.W."/>
            <person name="Cichocki N."/>
            <person name="Veneault-Fourrey C."/>
            <person name="LaButti K."/>
            <person name="Lindquist E.A."/>
            <person name="Lipzen A."/>
            <person name="Lundell T."/>
            <person name="Morin E."/>
            <person name="Murat C."/>
            <person name="Riley R."/>
            <person name="Ohm R."/>
            <person name="Sun H."/>
            <person name="Tunlid A."/>
            <person name="Henrissat B."/>
            <person name="Grigoriev I.V."/>
            <person name="Hibbett D.S."/>
            <person name="Martin F."/>
        </authorList>
    </citation>
    <scope>NUCLEOTIDE SEQUENCE [LARGE SCALE GENOMIC DNA]</scope>
    <source>
        <strain evidence="2 3">FD-317 M1</strain>
    </source>
</reference>
<protein>
    <submittedName>
        <fullName evidence="2">Uncharacterized protein</fullName>
    </submittedName>
</protein>
<gene>
    <name evidence="2" type="ORF">GYMLUDRAFT_60245</name>
</gene>
<name>A0A0D0CLC5_9AGAR</name>
<keyword evidence="1" id="KW-0732">Signal</keyword>
<evidence type="ECO:0000256" key="1">
    <source>
        <dbReference type="SAM" id="SignalP"/>
    </source>
</evidence>
<feature type="chain" id="PRO_5002208023" evidence="1">
    <location>
        <begin position="26"/>
        <end position="206"/>
    </location>
</feature>
<feature type="signal peptide" evidence="1">
    <location>
        <begin position="1"/>
        <end position="25"/>
    </location>
</feature>
<proteinExistence type="predicted"/>
<dbReference type="AlphaFoldDB" id="A0A0D0CLC5"/>